<comment type="caution">
    <text evidence="7">The sequence shown here is derived from an EMBL/GenBank/DDBJ whole genome shotgun (WGS) entry which is preliminary data.</text>
</comment>
<evidence type="ECO:0000256" key="6">
    <source>
        <dbReference type="HAMAP-Rule" id="MF_02040"/>
    </source>
</evidence>
<dbReference type="CDD" id="cd02037">
    <property type="entry name" value="Mrp_NBP35"/>
    <property type="match status" value="1"/>
</dbReference>
<keyword evidence="5 6" id="KW-0411">Iron-sulfur</keyword>
<dbReference type="GO" id="GO:0005524">
    <property type="term" value="F:ATP binding"/>
    <property type="evidence" value="ECO:0007669"/>
    <property type="project" value="UniProtKB-UniRule"/>
</dbReference>
<dbReference type="PANTHER" id="PTHR42961">
    <property type="entry name" value="IRON-SULFUR PROTEIN NUBPL"/>
    <property type="match status" value="1"/>
</dbReference>
<keyword evidence="1 6" id="KW-0479">Metal-binding</keyword>
<dbReference type="EMBL" id="JAAZON010000519">
    <property type="protein sequence ID" value="NMC63757.1"/>
    <property type="molecule type" value="Genomic_DNA"/>
</dbReference>
<dbReference type="GO" id="GO:0140663">
    <property type="term" value="F:ATP-dependent FeS chaperone activity"/>
    <property type="evidence" value="ECO:0007669"/>
    <property type="project" value="InterPro"/>
</dbReference>
<evidence type="ECO:0000313" key="8">
    <source>
        <dbReference type="Proteomes" id="UP000524246"/>
    </source>
</evidence>
<sequence length="258" mass="27570">MTYIVPVISGKGGVGKSTIAVNLSIALAKQGRRVALIDSDFYGPSIPTLLGGGQVLPDSDGKLIPLEKNGLKYISIGFFLSSPDEPVIWRGPMFNKALSQMFNDVKWGDAEYFIVDMPPGTGDAQLSLAQHFQLSGAIVVTTPQELALVDVRKAINMMKKVNVPILGIVENMSAFIAPDGSRHEIFGSGGGQKLSEIFDVPLLTSIPIDPEIRVSGDRGEAIAASELGSGRVFHELARKVVEILAQKLEKASALKISN</sequence>
<proteinExistence type="inferred from homology"/>
<organism evidence="7 8">
    <name type="scientific">SAR324 cluster bacterium</name>
    <dbReference type="NCBI Taxonomy" id="2024889"/>
    <lineage>
        <taxon>Bacteria</taxon>
        <taxon>Deltaproteobacteria</taxon>
        <taxon>SAR324 cluster</taxon>
    </lineage>
</organism>
<dbReference type="GO" id="GO:0016887">
    <property type="term" value="F:ATP hydrolysis activity"/>
    <property type="evidence" value="ECO:0007669"/>
    <property type="project" value="UniProtKB-UniRule"/>
</dbReference>
<comment type="subunit">
    <text evidence="6">Homodimer.</text>
</comment>
<keyword evidence="2 6" id="KW-0547">Nucleotide-binding</keyword>
<dbReference type="SUPFAM" id="SSF52540">
    <property type="entry name" value="P-loop containing nucleoside triphosphate hydrolases"/>
    <property type="match status" value="1"/>
</dbReference>
<dbReference type="InterPro" id="IPR033756">
    <property type="entry name" value="YlxH/NBP35"/>
</dbReference>
<protein>
    <recommendedName>
        <fullName evidence="6">Iron-sulfur cluster carrier protein</fullName>
    </recommendedName>
</protein>
<dbReference type="AlphaFoldDB" id="A0A7X9FT92"/>
<dbReference type="HAMAP" id="MF_02040">
    <property type="entry name" value="Mrp_NBP35"/>
    <property type="match status" value="1"/>
</dbReference>
<dbReference type="Proteomes" id="UP000524246">
    <property type="component" value="Unassembled WGS sequence"/>
</dbReference>
<feature type="binding site" evidence="6">
    <location>
        <begin position="10"/>
        <end position="17"/>
    </location>
    <ligand>
        <name>ATP</name>
        <dbReference type="ChEBI" id="CHEBI:30616"/>
    </ligand>
</feature>
<keyword evidence="4 6" id="KW-0408">Iron</keyword>
<dbReference type="Gene3D" id="3.40.50.300">
    <property type="entry name" value="P-loop containing nucleotide triphosphate hydrolases"/>
    <property type="match status" value="1"/>
</dbReference>
<evidence type="ECO:0000256" key="1">
    <source>
        <dbReference type="ARBA" id="ARBA00022723"/>
    </source>
</evidence>
<evidence type="ECO:0000313" key="7">
    <source>
        <dbReference type="EMBL" id="NMC63757.1"/>
    </source>
</evidence>
<dbReference type="GO" id="GO:0016226">
    <property type="term" value="P:iron-sulfur cluster assembly"/>
    <property type="evidence" value="ECO:0007669"/>
    <property type="project" value="InterPro"/>
</dbReference>
<dbReference type="PANTHER" id="PTHR42961:SF2">
    <property type="entry name" value="IRON-SULFUR PROTEIN NUBPL"/>
    <property type="match status" value="1"/>
</dbReference>
<keyword evidence="6" id="KW-0378">Hydrolase</keyword>
<evidence type="ECO:0000256" key="4">
    <source>
        <dbReference type="ARBA" id="ARBA00023004"/>
    </source>
</evidence>
<comment type="similarity">
    <text evidence="6">Belongs to the Mrp/NBP35 ATP-binding proteins family.</text>
</comment>
<reference evidence="7 8" key="1">
    <citation type="journal article" date="2020" name="Biotechnol. Biofuels">
        <title>New insights from the biogas microbiome by comprehensive genome-resolved metagenomics of nearly 1600 species originating from multiple anaerobic digesters.</title>
        <authorList>
            <person name="Campanaro S."/>
            <person name="Treu L."/>
            <person name="Rodriguez-R L.M."/>
            <person name="Kovalovszki A."/>
            <person name="Ziels R.M."/>
            <person name="Maus I."/>
            <person name="Zhu X."/>
            <person name="Kougias P.G."/>
            <person name="Basile A."/>
            <person name="Luo G."/>
            <person name="Schluter A."/>
            <person name="Konstantinidis K.T."/>
            <person name="Angelidaki I."/>
        </authorList>
    </citation>
    <scope>NUCLEOTIDE SEQUENCE [LARGE SCALE GENOMIC DNA]</scope>
    <source>
        <strain evidence="7">AS27yjCOA_65</strain>
    </source>
</reference>
<dbReference type="InterPro" id="IPR044304">
    <property type="entry name" value="NUBPL-like"/>
</dbReference>
<evidence type="ECO:0000256" key="5">
    <source>
        <dbReference type="ARBA" id="ARBA00023014"/>
    </source>
</evidence>
<evidence type="ECO:0000256" key="3">
    <source>
        <dbReference type="ARBA" id="ARBA00022840"/>
    </source>
</evidence>
<dbReference type="InterPro" id="IPR019591">
    <property type="entry name" value="Mrp/NBP35_ATP-bd"/>
</dbReference>
<dbReference type="GO" id="GO:0046872">
    <property type="term" value="F:metal ion binding"/>
    <property type="evidence" value="ECO:0007669"/>
    <property type="project" value="UniProtKB-KW"/>
</dbReference>
<evidence type="ECO:0000256" key="2">
    <source>
        <dbReference type="ARBA" id="ARBA00022741"/>
    </source>
</evidence>
<dbReference type="InterPro" id="IPR027417">
    <property type="entry name" value="P-loop_NTPase"/>
</dbReference>
<accession>A0A7X9FT92</accession>
<name>A0A7X9FT92_9DELT</name>
<dbReference type="Pfam" id="PF10609">
    <property type="entry name" value="ParA"/>
    <property type="match status" value="1"/>
</dbReference>
<comment type="function">
    <text evidence="6">Binds and transfers iron-sulfur (Fe-S) clusters to target apoproteins. Can hydrolyze ATP.</text>
</comment>
<keyword evidence="3 6" id="KW-0067">ATP-binding</keyword>
<dbReference type="FunFam" id="3.40.50.300:FF:001119">
    <property type="entry name" value="Iron-sulfur cluster carrier protein"/>
    <property type="match status" value="1"/>
</dbReference>
<gene>
    <name evidence="7" type="ORF">GYA55_11395</name>
</gene>
<dbReference type="GO" id="GO:0051539">
    <property type="term" value="F:4 iron, 4 sulfur cluster binding"/>
    <property type="evidence" value="ECO:0007669"/>
    <property type="project" value="TreeGrafter"/>
</dbReference>